<reference evidence="9 10" key="1">
    <citation type="submission" date="2014-09" db="EMBL/GenBank/DDBJ databases">
        <title>Draft genome sequence of an obligately methylotrophic methanogen, Methanococcoides methylutens, isolated from marine sediment.</title>
        <authorList>
            <person name="Guan Y."/>
            <person name="Ngugi D.K."/>
            <person name="Blom J."/>
            <person name="Ali S."/>
            <person name="Ferry J.G."/>
            <person name="Stingl U."/>
        </authorList>
    </citation>
    <scope>NUCLEOTIDE SEQUENCE [LARGE SCALE GENOMIC DNA]</scope>
    <source>
        <strain evidence="9 10">DSM 2657</strain>
    </source>
</reference>
<keyword evidence="3 7" id="KW-0812">Transmembrane</keyword>
<evidence type="ECO:0000256" key="6">
    <source>
        <dbReference type="RuleBase" id="RU004057"/>
    </source>
</evidence>
<accession>A0A099T350</accession>
<gene>
    <name evidence="9" type="ORF">LI82_04775</name>
</gene>
<feature type="transmembrane region" description="Helical" evidence="7">
    <location>
        <begin position="161"/>
        <end position="184"/>
    </location>
</feature>
<evidence type="ECO:0000256" key="7">
    <source>
        <dbReference type="SAM" id="Phobius"/>
    </source>
</evidence>
<dbReference type="PANTHER" id="PTHR30625:SF3">
    <property type="entry name" value="TOL-PAL SYSTEM PROTEIN TOLQ"/>
    <property type="match status" value="1"/>
</dbReference>
<evidence type="ECO:0000313" key="9">
    <source>
        <dbReference type="EMBL" id="KGK99329.1"/>
    </source>
</evidence>
<sequence length="207" mass="23023">MAIDSSLFQIMYTASAAMLYPVVILLILAVTVSLGLIGEFISEYAKRHRNVKQLEQIGRNVKENVNKSSYDEAASHLLKLEQNQLVTSFANDAADHLKKNTLSSIEWLSEEYEVRMTKRLEQTKILSTVAPMLGLMGTLIPLGPALIGLAQGDILQLANNLMIAFATTVLGLFAGIVGYVLTLIRKRWYWQDMADIDYLVDSLETGQ</sequence>
<keyword evidence="9" id="KW-0966">Cell projection</keyword>
<dbReference type="AlphaFoldDB" id="A0A099T350"/>
<keyword evidence="6" id="KW-0653">Protein transport</keyword>
<evidence type="ECO:0000259" key="8">
    <source>
        <dbReference type="Pfam" id="PF01618"/>
    </source>
</evidence>
<evidence type="ECO:0000256" key="5">
    <source>
        <dbReference type="ARBA" id="ARBA00023136"/>
    </source>
</evidence>
<dbReference type="EMBL" id="JRHO01000009">
    <property type="protein sequence ID" value="KGK99329.1"/>
    <property type="molecule type" value="Genomic_DNA"/>
</dbReference>
<organism evidence="9 10">
    <name type="scientific">Methanococcoides methylutens</name>
    <dbReference type="NCBI Taxonomy" id="2226"/>
    <lineage>
        <taxon>Archaea</taxon>
        <taxon>Methanobacteriati</taxon>
        <taxon>Methanobacteriota</taxon>
        <taxon>Stenosarchaea group</taxon>
        <taxon>Methanomicrobia</taxon>
        <taxon>Methanosarcinales</taxon>
        <taxon>Methanosarcinaceae</taxon>
        <taxon>Methanococcoides</taxon>
    </lineage>
</organism>
<dbReference type="PANTHER" id="PTHR30625">
    <property type="entry name" value="PROTEIN TOLQ"/>
    <property type="match status" value="1"/>
</dbReference>
<dbReference type="GO" id="GO:0005886">
    <property type="term" value="C:plasma membrane"/>
    <property type="evidence" value="ECO:0007669"/>
    <property type="project" value="UniProtKB-SubCell"/>
</dbReference>
<keyword evidence="10" id="KW-1185">Reference proteome</keyword>
<comment type="subcellular location">
    <subcellularLocation>
        <location evidence="1">Cell membrane</location>
        <topology evidence="1">Multi-pass membrane protein</topology>
    </subcellularLocation>
    <subcellularLocation>
        <location evidence="6">Membrane</location>
        <topology evidence="6">Multi-pass membrane protein</topology>
    </subcellularLocation>
</comment>
<keyword evidence="6" id="KW-0813">Transport</keyword>
<evidence type="ECO:0000313" key="10">
    <source>
        <dbReference type="Proteomes" id="UP000029859"/>
    </source>
</evidence>
<name>A0A099T350_METMT</name>
<keyword evidence="5 7" id="KW-0472">Membrane</keyword>
<keyword evidence="2" id="KW-1003">Cell membrane</keyword>
<evidence type="ECO:0000256" key="2">
    <source>
        <dbReference type="ARBA" id="ARBA00022475"/>
    </source>
</evidence>
<dbReference type="InterPro" id="IPR050790">
    <property type="entry name" value="ExbB/TolQ_transport"/>
</dbReference>
<dbReference type="Proteomes" id="UP000029859">
    <property type="component" value="Unassembled WGS sequence"/>
</dbReference>
<feature type="transmembrane region" description="Helical" evidence="7">
    <location>
        <begin position="20"/>
        <end position="42"/>
    </location>
</feature>
<protein>
    <submittedName>
        <fullName evidence="9">Flagellar motor protein MotA</fullName>
    </submittedName>
</protein>
<keyword evidence="4 7" id="KW-1133">Transmembrane helix</keyword>
<comment type="similarity">
    <text evidence="6">Belongs to the exbB/tolQ family.</text>
</comment>
<feature type="domain" description="MotA/TolQ/ExbB proton channel" evidence="8">
    <location>
        <begin position="99"/>
        <end position="182"/>
    </location>
</feature>
<dbReference type="OrthoDB" id="60560at2157"/>
<dbReference type="InterPro" id="IPR002898">
    <property type="entry name" value="MotA_ExbB_proton_chnl"/>
</dbReference>
<evidence type="ECO:0000256" key="4">
    <source>
        <dbReference type="ARBA" id="ARBA00022989"/>
    </source>
</evidence>
<dbReference type="GO" id="GO:0017038">
    <property type="term" value="P:protein import"/>
    <property type="evidence" value="ECO:0007669"/>
    <property type="project" value="TreeGrafter"/>
</dbReference>
<keyword evidence="9" id="KW-0969">Cilium</keyword>
<dbReference type="RefSeq" id="WP_048193731.1">
    <property type="nucleotide sequence ID" value="NZ_CAAGSM010000006.1"/>
</dbReference>
<proteinExistence type="inferred from homology"/>
<dbReference type="Pfam" id="PF01618">
    <property type="entry name" value="MotA_ExbB"/>
    <property type="match status" value="1"/>
</dbReference>
<comment type="caution">
    <text evidence="9">The sequence shown here is derived from an EMBL/GenBank/DDBJ whole genome shotgun (WGS) entry which is preliminary data.</text>
</comment>
<evidence type="ECO:0000256" key="1">
    <source>
        <dbReference type="ARBA" id="ARBA00004651"/>
    </source>
</evidence>
<evidence type="ECO:0000256" key="3">
    <source>
        <dbReference type="ARBA" id="ARBA00022692"/>
    </source>
</evidence>
<keyword evidence="9" id="KW-0282">Flagellum</keyword>
<feature type="transmembrane region" description="Helical" evidence="7">
    <location>
        <begin position="125"/>
        <end position="149"/>
    </location>
</feature>